<dbReference type="RefSeq" id="WP_207840865.1">
    <property type="nucleotide sequence ID" value="NZ_JAPWIE010000001.1"/>
</dbReference>
<dbReference type="Pfam" id="PF18029">
    <property type="entry name" value="Glyoxalase_6"/>
    <property type="match status" value="1"/>
</dbReference>
<reference evidence="2" key="1">
    <citation type="submission" date="2022-12" db="EMBL/GenBank/DDBJ databases">
        <authorList>
            <person name="Krivoruchko A.V."/>
            <person name="Elkin A."/>
        </authorList>
    </citation>
    <scope>NUCLEOTIDE SEQUENCE</scope>
    <source>
        <strain evidence="2">IEGM 1388</strain>
    </source>
</reference>
<dbReference type="InterPro" id="IPR037523">
    <property type="entry name" value="VOC_core"/>
</dbReference>
<dbReference type="SUPFAM" id="SSF54593">
    <property type="entry name" value="Glyoxalase/Bleomycin resistance protein/Dihydroxybiphenyl dioxygenase"/>
    <property type="match status" value="1"/>
</dbReference>
<gene>
    <name evidence="2" type="ORF">O4213_01435</name>
</gene>
<dbReference type="InterPro" id="IPR041581">
    <property type="entry name" value="Glyoxalase_6"/>
</dbReference>
<name>A0ABT4MQP4_GORRU</name>
<keyword evidence="3" id="KW-1185">Reference proteome</keyword>
<dbReference type="Proteomes" id="UP001067235">
    <property type="component" value="Unassembled WGS sequence"/>
</dbReference>
<dbReference type="InterPro" id="IPR029068">
    <property type="entry name" value="Glyas_Bleomycin-R_OHBP_Dase"/>
</dbReference>
<accession>A0ABT4MQP4</accession>
<evidence type="ECO:0000313" key="2">
    <source>
        <dbReference type="EMBL" id="MCZ4548626.1"/>
    </source>
</evidence>
<proteinExistence type="predicted"/>
<sequence length="116" mass="12335">MTQQVSVGNVLYPVKDVDAAVNFYASVLSLATKFQDGTRFAALDGGSVSVALAGDEEDVTDGRVAASFKVDDVQQAVDSAVNNGARVLRAPEQGPHEIRAVLIDPWDNPLVVYSRT</sequence>
<organism evidence="2 3">
    <name type="scientific">Gordonia rubripertincta</name>
    <name type="common">Rhodococcus corallinus</name>
    <dbReference type="NCBI Taxonomy" id="36822"/>
    <lineage>
        <taxon>Bacteria</taxon>
        <taxon>Bacillati</taxon>
        <taxon>Actinomycetota</taxon>
        <taxon>Actinomycetes</taxon>
        <taxon>Mycobacteriales</taxon>
        <taxon>Gordoniaceae</taxon>
        <taxon>Gordonia</taxon>
    </lineage>
</organism>
<comment type="caution">
    <text evidence="2">The sequence shown here is derived from an EMBL/GenBank/DDBJ whole genome shotgun (WGS) entry which is preliminary data.</text>
</comment>
<protein>
    <submittedName>
        <fullName evidence="2">VOC family protein</fullName>
    </submittedName>
</protein>
<evidence type="ECO:0000259" key="1">
    <source>
        <dbReference type="PROSITE" id="PS51819"/>
    </source>
</evidence>
<dbReference type="Gene3D" id="3.10.180.10">
    <property type="entry name" value="2,3-Dihydroxybiphenyl 1,2-Dioxygenase, domain 1"/>
    <property type="match status" value="1"/>
</dbReference>
<feature type="domain" description="VOC" evidence="1">
    <location>
        <begin position="6"/>
        <end position="115"/>
    </location>
</feature>
<evidence type="ECO:0000313" key="3">
    <source>
        <dbReference type="Proteomes" id="UP001067235"/>
    </source>
</evidence>
<dbReference type="PROSITE" id="PS51819">
    <property type="entry name" value="VOC"/>
    <property type="match status" value="1"/>
</dbReference>
<dbReference type="EMBL" id="JAPWIE010000001">
    <property type="protein sequence ID" value="MCZ4548626.1"/>
    <property type="molecule type" value="Genomic_DNA"/>
</dbReference>